<feature type="region of interest" description="Disordered" evidence="1">
    <location>
        <begin position="30"/>
        <end position="49"/>
    </location>
</feature>
<accession>A0A226DY91</accession>
<organism evidence="2 3">
    <name type="scientific">Folsomia candida</name>
    <name type="common">Springtail</name>
    <dbReference type="NCBI Taxonomy" id="158441"/>
    <lineage>
        <taxon>Eukaryota</taxon>
        <taxon>Metazoa</taxon>
        <taxon>Ecdysozoa</taxon>
        <taxon>Arthropoda</taxon>
        <taxon>Hexapoda</taxon>
        <taxon>Collembola</taxon>
        <taxon>Entomobryomorpha</taxon>
        <taxon>Isotomoidea</taxon>
        <taxon>Isotomidae</taxon>
        <taxon>Proisotominae</taxon>
        <taxon>Folsomia</taxon>
    </lineage>
</organism>
<evidence type="ECO:0000313" key="2">
    <source>
        <dbReference type="EMBL" id="OXA50030.1"/>
    </source>
</evidence>
<evidence type="ECO:0000313" key="3">
    <source>
        <dbReference type="Proteomes" id="UP000198287"/>
    </source>
</evidence>
<keyword evidence="3" id="KW-1185">Reference proteome</keyword>
<reference evidence="2 3" key="1">
    <citation type="submission" date="2015-12" db="EMBL/GenBank/DDBJ databases">
        <title>The genome of Folsomia candida.</title>
        <authorList>
            <person name="Faddeeva A."/>
            <person name="Derks M.F."/>
            <person name="Anvar Y."/>
            <person name="Smit S."/>
            <person name="Van Straalen N."/>
            <person name="Roelofs D."/>
        </authorList>
    </citation>
    <scope>NUCLEOTIDE SEQUENCE [LARGE SCALE GENOMIC DNA]</scope>
    <source>
        <strain evidence="2 3">VU population</strain>
        <tissue evidence="2">Whole body</tissue>
    </source>
</reference>
<dbReference type="Proteomes" id="UP000198287">
    <property type="component" value="Unassembled WGS sequence"/>
</dbReference>
<proteinExistence type="predicted"/>
<feature type="compositionally biased region" description="Basic and acidic residues" evidence="1">
    <location>
        <begin position="131"/>
        <end position="143"/>
    </location>
</feature>
<gene>
    <name evidence="2" type="ORF">Fcan01_14783</name>
</gene>
<protein>
    <recommendedName>
        <fullName evidence="4">DUF4806 domain-containing protein</fullName>
    </recommendedName>
</protein>
<feature type="region of interest" description="Disordered" evidence="1">
    <location>
        <begin position="296"/>
        <end position="340"/>
    </location>
</feature>
<comment type="caution">
    <text evidence="2">The sequence shown here is derived from an EMBL/GenBank/DDBJ whole genome shotgun (WGS) entry which is preliminary data.</text>
</comment>
<name>A0A226DY91_FOLCA</name>
<evidence type="ECO:0008006" key="4">
    <source>
        <dbReference type="Google" id="ProtNLM"/>
    </source>
</evidence>
<dbReference type="OrthoDB" id="6616134at2759"/>
<feature type="region of interest" description="Disordered" evidence="1">
    <location>
        <begin position="96"/>
        <end position="116"/>
    </location>
</feature>
<sequence>MDLKKFSVVHFVDENSYEVIPSTWITPDQTRGSFPSNKPKGLQKLQSTPDSPYNSAWPLWNIKIIKSYDKFERANKKAGSVVKGLETSDIEQVRKSRRNIPPQLPSEQIIEPESNLGESAKLNNFLTSDQEEGRQHERREVHDNPQSLSEAPGSGQELFLQVHNPDVTQLQEEFRRFQEESLHSQAELLVRINDLTKLVKQVLSSTDPKNFAAEFKALTKIRGGSLLNHIYSTLGSIFAHELALQIRWTDASGKVQLQGSELARLVREAVKFTREEDQDATDKNINSIIAKWFRQSPDRKGGSGSRRNVSSDGNTEENHGEENTEEGAGVTSENQAGNLL</sequence>
<feature type="region of interest" description="Disordered" evidence="1">
    <location>
        <begin position="128"/>
        <end position="152"/>
    </location>
</feature>
<dbReference type="AlphaFoldDB" id="A0A226DY91"/>
<dbReference type="EMBL" id="LNIX01000009">
    <property type="protein sequence ID" value="OXA50030.1"/>
    <property type="molecule type" value="Genomic_DNA"/>
</dbReference>
<feature type="compositionally biased region" description="Polar residues" evidence="1">
    <location>
        <begin position="331"/>
        <end position="340"/>
    </location>
</feature>
<evidence type="ECO:0000256" key="1">
    <source>
        <dbReference type="SAM" id="MobiDB-lite"/>
    </source>
</evidence>